<accession>A0A1N7SI69</accession>
<comment type="pathway">
    <text evidence="1">Pyrimidine metabolism; CTP biosynthesis via de novo pathway; CTP from UDP: step 2/2.</text>
</comment>
<evidence type="ECO:0000259" key="10">
    <source>
        <dbReference type="Pfam" id="PF00117"/>
    </source>
</evidence>
<dbReference type="Pfam" id="PF00117">
    <property type="entry name" value="GATase"/>
    <property type="match status" value="1"/>
</dbReference>
<keyword evidence="4" id="KW-0436">Ligase</keyword>
<name>A0A1N7SI69_9BURK</name>
<dbReference type="PROSITE" id="PS51273">
    <property type="entry name" value="GATASE_TYPE_1"/>
    <property type="match status" value="1"/>
</dbReference>
<feature type="domain" description="Glutamine amidotransferase" evidence="10">
    <location>
        <begin position="53"/>
        <end position="226"/>
    </location>
</feature>
<keyword evidence="8" id="KW-0665">Pyrimidine biosynthesis</keyword>
<dbReference type="GO" id="GO:0005524">
    <property type="term" value="F:ATP binding"/>
    <property type="evidence" value="ECO:0007669"/>
    <property type="project" value="UniProtKB-KW"/>
</dbReference>
<gene>
    <name evidence="11" type="ORF">BN2475_710054</name>
</gene>
<dbReference type="STRING" id="1247936.BN2475_710054"/>
<evidence type="ECO:0000256" key="1">
    <source>
        <dbReference type="ARBA" id="ARBA00005171"/>
    </source>
</evidence>
<keyword evidence="12" id="KW-1185">Reference proteome</keyword>
<evidence type="ECO:0000256" key="8">
    <source>
        <dbReference type="ARBA" id="ARBA00022975"/>
    </source>
</evidence>
<evidence type="ECO:0000256" key="2">
    <source>
        <dbReference type="ARBA" id="ARBA00007533"/>
    </source>
</evidence>
<dbReference type="GO" id="GO:0003883">
    <property type="term" value="F:CTP synthase activity"/>
    <property type="evidence" value="ECO:0007669"/>
    <property type="project" value="UniProtKB-EC"/>
</dbReference>
<proteinExistence type="inferred from homology"/>
<evidence type="ECO:0000256" key="4">
    <source>
        <dbReference type="ARBA" id="ARBA00022598"/>
    </source>
</evidence>
<sequence length="231" mass="24912">MRKKITVGLVGDYNQSVPAHQAIPLALKRAADAKQIEVEPEWVPTVEITSVSRISSFDGIWCVPASPYQSMEGALLAIRHAREAAIPFLGTCGGFQHVIIEYARNVLGWADAEHAETAPGATRAVISPLECALVETVALVRLFPGTHVAAAYGVMETAEGYRCRYGLNPDFRTSLVSGPLRVAGDDEAGDVRVVEMDDHPFFVATLFQPERAALREKPAPLVNAFVAACAE</sequence>
<dbReference type="OrthoDB" id="9801107at2"/>
<dbReference type="GO" id="GO:0019856">
    <property type="term" value="P:pyrimidine nucleobase biosynthetic process"/>
    <property type="evidence" value="ECO:0007669"/>
    <property type="project" value="TreeGrafter"/>
</dbReference>
<keyword evidence="5" id="KW-0547">Nucleotide-binding</keyword>
<dbReference type="UniPathway" id="UPA00159">
    <property type="reaction ID" value="UER00277"/>
</dbReference>
<reference evidence="11 12" key="1">
    <citation type="submission" date="2016-12" db="EMBL/GenBank/DDBJ databases">
        <authorList>
            <person name="Song W.-J."/>
            <person name="Kurnit D.M."/>
        </authorList>
    </citation>
    <scope>NUCLEOTIDE SEQUENCE [LARGE SCALE GENOMIC DNA]</scope>
    <source>
        <strain evidence="11 12">STM7296</strain>
    </source>
</reference>
<dbReference type="EMBL" id="CYGX02000071">
    <property type="protein sequence ID" value="SIT47102.1"/>
    <property type="molecule type" value="Genomic_DNA"/>
</dbReference>
<dbReference type="EC" id="6.3.4.2" evidence="3"/>
<evidence type="ECO:0000256" key="5">
    <source>
        <dbReference type="ARBA" id="ARBA00022741"/>
    </source>
</evidence>
<dbReference type="Gene3D" id="3.40.50.880">
    <property type="match status" value="1"/>
</dbReference>
<evidence type="ECO:0000313" key="12">
    <source>
        <dbReference type="Proteomes" id="UP000187012"/>
    </source>
</evidence>
<dbReference type="AlphaFoldDB" id="A0A1N7SI69"/>
<dbReference type="SUPFAM" id="SSF52317">
    <property type="entry name" value="Class I glutamine amidotransferase-like"/>
    <property type="match status" value="1"/>
</dbReference>
<dbReference type="InterPro" id="IPR004468">
    <property type="entry name" value="CTP_synthase"/>
</dbReference>
<dbReference type="GO" id="GO:0044210">
    <property type="term" value="P:'de novo' CTP biosynthetic process"/>
    <property type="evidence" value="ECO:0007669"/>
    <property type="project" value="UniProtKB-UniPathway"/>
</dbReference>
<organism evidence="11 12">
    <name type="scientific">Paraburkholderia ribeironis</name>
    <dbReference type="NCBI Taxonomy" id="1247936"/>
    <lineage>
        <taxon>Bacteria</taxon>
        <taxon>Pseudomonadati</taxon>
        <taxon>Pseudomonadota</taxon>
        <taxon>Betaproteobacteria</taxon>
        <taxon>Burkholderiales</taxon>
        <taxon>Burkholderiaceae</taxon>
        <taxon>Paraburkholderia</taxon>
    </lineage>
</organism>
<dbReference type="NCBIfam" id="NF004836">
    <property type="entry name" value="PRK06186.1"/>
    <property type="match status" value="1"/>
</dbReference>
<comment type="catalytic activity">
    <reaction evidence="9">
        <text>UTP + L-glutamine + ATP + H2O = CTP + L-glutamate + ADP + phosphate + 2 H(+)</text>
        <dbReference type="Rhea" id="RHEA:26426"/>
        <dbReference type="ChEBI" id="CHEBI:15377"/>
        <dbReference type="ChEBI" id="CHEBI:15378"/>
        <dbReference type="ChEBI" id="CHEBI:29985"/>
        <dbReference type="ChEBI" id="CHEBI:30616"/>
        <dbReference type="ChEBI" id="CHEBI:37563"/>
        <dbReference type="ChEBI" id="CHEBI:43474"/>
        <dbReference type="ChEBI" id="CHEBI:46398"/>
        <dbReference type="ChEBI" id="CHEBI:58359"/>
        <dbReference type="ChEBI" id="CHEBI:456216"/>
        <dbReference type="EC" id="6.3.4.2"/>
    </reaction>
</comment>
<dbReference type="InterPro" id="IPR017926">
    <property type="entry name" value="GATASE"/>
</dbReference>
<evidence type="ECO:0000256" key="7">
    <source>
        <dbReference type="ARBA" id="ARBA00022962"/>
    </source>
</evidence>
<keyword evidence="7" id="KW-0315">Glutamine amidotransferase</keyword>
<comment type="similarity">
    <text evidence="2">Belongs to the CTP synthase family.</text>
</comment>
<dbReference type="PANTHER" id="PTHR11550">
    <property type="entry name" value="CTP SYNTHASE"/>
    <property type="match status" value="1"/>
</dbReference>
<dbReference type="PANTHER" id="PTHR11550:SF0">
    <property type="entry name" value="CTP SYNTHASE-RELATED"/>
    <property type="match status" value="1"/>
</dbReference>
<dbReference type="GO" id="GO:0005829">
    <property type="term" value="C:cytosol"/>
    <property type="evidence" value="ECO:0007669"/>
    <property type="project" value="TreeGrafter"/>
</dbReference>
<dbReference type="InterPro" id="IPR029062">
    <property type="entry name" value="Class_I_gatase-like"/>
</dbReference>
<evidence type="ECO:0000256" key="6">
    <source>
        <dbReference type="ARBA" id="ARBA00022840"/>
    </source>
</evidence>
<evidence type="ECO:0000313" key="11">
    <source>
        <dbReference type="EMBL" id="SIT47102.1"/>
    </source>
</evidence>
<dbReference type="Proteomes" id="UP000187012">
    <property type="component" value="Unassembled WGS sequence"/>
</dbReference>
<dbReference type="RefSeq" id="WP_094782615.1">
    <property type="nucleotide sequence ID" value="NZ_CYGX02000071.1"/>
</dbReference>
<protein>
    <recommendedName>
        <fullName evidence="3">CTP synthase (glutamine hydrolyzing)</fullName>
        <ecNumber evidence="3">6.3.4.2</ecNumber>
    </recommendedName>
</protein>
<evidence type="ECO:0000256" key="9">
    <source>
        <dbReference type="ARBA" id="ARBA00047781"/>
    </source>
</evidence>
<evidence type="ECO:0000256" key="3">
    <source>
        <dbReference type="ARBA" id="ARBA00012291"/>
    </source>
</evidence>
<keyword evidence="6" id="KW-0067">ATP-binding</keyword>
<dbReference type="GO" id="GO:0042802">
    <property type="term" value="F:identical protein binding"/>
    <property type="evidence" value="ECO:0007669"/>
    <property type="project" value="TreeGrafter"/>
</dbReference>